<comment type="similarity">
    <text evidence="1">Belongs to the pseudomonas-type ThrB family.</text>
</comment>
<dbReference type="RefSeq" id="WP_378566629.1">
    <property type="nucleotide sequence ID" value="NZ_JBHSDL010000028.1"/>
</dbReference>
<dbReference type="Gene3D" id="3.90.1200.10">
    <property type="match status" value="1"/>
</dbReference>
<feature type="compositionally biased region" description="Polar residues" evidence="2">
    <location>
        <begin position="118"/>
        <end position="128"/>
    </location>
</feature>
<dbReference type="Pfam" id="PF01636">
    <property type="entry name" value="APH"/>
    <property type="match status" value="1"/>
</dbReference>
<comment type="caution">
    <text evidence="4">The sequence shown here is derived from an EMBL/GenBank/DDBJ whole genome shotgun (WGS) entry which is preliminary data.</text>
</comment>
<sequence length="478" mass="51695">MADDQVFGMGEQERARPTWPALTEDEVAHAVAATWGGAQPLVIEWRSPRPLSSTVGVRCSDGARLVVKRLPLRLRDEAALAEEHRFTAHLRAAGIPVPEARAVVGDRLSGTVARRSAPGNSGPDSTANEVAARRSAKRDSRRDSAEGEVVVRRSATGGSGHDSTEREVVVRRSATGGSGHDSTEREVVVRRSATGGSGRDSIEGEAASRQLTTGDAGRGRTGQEAAGGFVYEVQRAGVGEDRYREDFSWSPYRDTVDAAAAGAMLARLHLAATGFDAPPRPARPLVSTMHGGVISAVDWHIARRPALARFLADRDWRTEVPDLRADLTAATPLWTHGDWHPTNLLWQSHEVSSVIDFGLADRTTAMFDLATAVERSAVDWVSLRDGGPAHVRTDQITALIEAYRSVRPLAAGEQTLLTDLLPLVHIGYELSEIDYFLTVAHDPHNAEIAYRDWLIGHLHWYISPAGQDLLATVRAAAA</sequence>
<dbReference type="PANTHER" id="PTHR21064:SF6">
    <property type="entry name" value="AMINOGLYCOSIDE PHOSPHOTRANSFERASE DOMAIN-CONTAINING PROTEIN"/>
    <property type="match status" value="1"/>
</dbReference>
<feature type="domain" description="Aminoglycoside phosphotransferase" evidence="3">
    <location>
        <begin position="187"/>
        <end position="409"/>
    </location>
</feature>
<proteinExistence type="inferred from homology"/>
<evidence type="ECO:0000313" key="4">
    <source>
        <dbReference type="EMBL" id="MFC4376914.1"/>
    </source>
</evidence>
<dbReference type="SUPFAM" id="SSF56112">
    <property type="entry name" value="Protein kinase-like (PK-like)"/>
    <property type="match status" value="2"/>
</dbReference>
<name>A0ABV8VLH8_9NOCA</name>
<dbReference type="Proteomes" id="UP001595844">
    <property type="component" value="Unassembled WGS sequence"/>
</dbReference>
<dbReference type="PANTHER" id="PTHR21064">
    <property type="entry name" value="AMINOGLYCOSIDE PHOSPHOTRANSFERASE DOMAIN-CONTAINING PROTEIN-RELATED"/>
    <property type="match status" value="1"/>
</dbReference>
<dbReference type="InterPro" id="IPR011009">
    <property type="entry name" value="Kinase-like_dom_sf"/>
</dbReference>
<feature type="region of interest" description="Disordered" evidence="2">
    <location>
        <begin position="112"/>
        <end position="223"/>
    </location>
</feature>
<feature type="compositionally biased region" description="Basic and acidic residues" evidence="2">
    <location>
        <begin position="137"/>
        <end position="151"/>
    </location>
</feature>
<evidence type="ECO:0000256" key="1">
    <source>
        <dbReference type="ARBA" id="ARBA00038240"/>
    </source>
</evidence>
<keyword evidence="5" id="KW-1185">Reference proteome</keyword>
<reference evidence="5" key="1">
    <citation type="journal article" date="2019" name="Int. J. Syst. Evol. Microbiol.">
        <title>The Global Catalogue of Microorganisms (GCM) 10K type strain sequencing project: providing services to taxonomists for standard genome sequencing and annotation.</title>
        <authorList>
            <consortium name="The Broad Institute Genomics Platform"/>
            <consortium name="The Broad Institute Genome Sequencing Center for Infectious Disease"/>
            <person name="Wu L."/>
            <person name="Ma J."/>
        </authorList>
    </citation>
    <scope>NUCLEOTIDE SEQUENCE [LARGE SCALE GENOMIC DNA]</scope>
    <source>
        <strain evidence="5">IBRC-M 10490</strain>
    </source>
</reference>
<organism evidence="4 5">
    <name type="scientific">Nocardia halotolerans</name>
    <dbReference type="NCBI Taxonomy" id="1755878"/>
    <lineage>
        <taxon>Bacteria</taxon>
        <taxon>Bacillati</taxon>
        <taxon>Actinomycetota</taxon>
        <taxon>Actinomycetes</taxon>
        <taxon>Mycobacteriales</taxon>
        <taxon>Nocardiaceae</taxon>
        <taxon>Nocardia</taxon>
    </lineage>
</organism>
<protein>
    <submittedName>
        <fullName evidence="4">Phosphotransferase</fullName>
    </submittedName>
</protein>
<evidence type="ECO:0000259" key="3">
    <source>
        <dbReference type="Pfam" id="PF01636"/>
    </source>
</evidence>
<dbReference type="EMBL" id="JBHSDL010000028">
    <property type="protein sequence ID" value="MFC4376914.1"/>
    <property type="molecule type" value="Genomic_DNA"/>
</dbReference>
<gene>
    <name evidence="4" type="ORF">ACFO5K_22760</name>
</gene>
<dbReference type="InterPro" id="IPR002575">
    <property type="entry name" value="Aminoglycoside_PTrfase"/>
</dbReference>
<evidence type="ECO:0000313" key="5">
    <source>
        <dbReference type="Proteomes" id="UP001595844"/>
    </source>
</evidence>
<evidence type="ECO:0000256" key="2">
    <source>
        <dbReference type="SAM" id="MobiDB-lite"/>
    </source>
</evidence>
<accession>A0ABV8VLH8</accession>
<dbReference type="InterPro" id="IPR050249">
    <property type="entry name" value="Pseudomonas-type_ThrB"/>
</dbReference>